<dbReference type="GO" id="GO:0017057">
    <property type="term" value="F:6-phosphogluconolactonase activity"/>
    <property type="evidence" value="ECO:0007669"/>
    <property type="project" value="UniProtKB-EC"/>
</dbReference>
<dbReference type="SUPFAM" id="SSF100950">
    <property type="entry name" value="NagB/RpiA/CoA transferase-like"/>
    <property type="match status" value="1"/>
</dbReference>
<accession>A0ABW4JKB1</accession>
<dbReference type="InterPro" id="IPR006148">
    <property type="entry name" value="Glc/Gal-6P_isomerase"/>
</dbReference>
<evidence type="ECO:0000313" key="4">
    <source>
        <dbReference type="Proteomes" id="UP001597079"/>
    </source>
</evidence>
<dbReference type="EMBL" id="JBHUCX010000029">
    <property type="protein sequence ID" value="MFD1675532.1"/>
    <property type="molecule type" value="Genomic_DNA"/>
</dbReference>
<proteinExistence type="predicted"/>
<keyword evidence="4" id="KW-1185">Reference proteome</keyword>
<dbReference type="PANTHER" id="PTHR11280:SF6">
    <property type="entry name" value="GLUCOSAMINE-6-PHOSPHATE ISOMERASE NAGB"/>
    <property type="match status" value="1"/>
</dbReference>
<dbReference type="InterPro" id="IPR004547">
    <property type="entry name" value="Glucosamine6P_isomerase"/>
</dbReference>
<dbReference type="CDD" id="cd01399">
    <property type="entry name" value="GlcN6P_deaminase"/>
    <property type="match status" value="1"/>
</dbReference>
<comment type="caution">
    <text evidence="3">The sequence shown here is derived from an EMBL/GenBank/DDBJ whole genome shotgun (WGS) entry which is preliminary data.</text>
</comment>
<organism evidence="3 4">
    <name type="scientific">Alicyclobacillus fodiniaquatilis</name>
    <dbReference type="NCBI Taxonomy" id="1661150"/>
    <lineage>
        <taxon>Bacteria</taxon>
        <taxon>Bacillati</taxon>
        <taxon>Bacillota</taxon>
        <taxon>Bacilli</taxon>
        <taxon>Bacillales</taxon>
        <taxon>Alicyclobacillaceae</taxon>
        <taxon>Alicyclobacillus</taxon>
    </lineage>
</organism>
<evidence type="ECO:0000256" key="1">
    <source>
        <dbReference type="ARBA" id="ARBA00023277"/>
    </source>
</evidence>
<protein>
    <submittedName>
        <fullName evidence="3">6-phosphogluconolactonase</fullName>
        <ecNumber evidence="3">3.1.1.31</ecNumber>
    </submittedName>
</protein>
<dbReference type="InterPro" id="IPR037171">
    <property type="entry name" value="NagB/RpiA_transferase-like"/>
</dbReference>
<keyword evidence="3" id="KW-0378">Hydrolase</keyword>
<dbReference type="Gene3D" id="3.40.50.1360">
    <property type="match status" value="1"/>
</dbReference>
<reference evidence="4" key="1">
    <citation type="journal article" date="2019" name="Int. J. Syst. Evol. Microbiol.">
        <title>The Global Catalogue of Microorganisms (GCM) 10K type strain sequencing project: providing services to taxonomists for standard genome sequencing and annotation.</title>
        <authorList>
            <consortium name="The Broad Institute Genomics Platform"/>
            <consortium name="The Broad Institute Genome Sequencing Center for Infectious Disease"/>
            <person name="Wu L."/>
            <person name="Ma J."/>
        </authorList>
    </citation>
    <scope>NUCLEOTIDE SEQUENCE [LARGE SCALE GENOMIC DNA]</scope>
    <source>
        <strain evidence="4">CGMCC 1.12286</strain>
    </source>
</reference>
<evidence type="ECO:0000313" key="3">
    <source>
        <dbReference type="EMBL" id="MFD1675532.1"/>
    </source>
</evidence>
<feature type="domain" description="Glucosamine/galactosamine-6-phosphate isomerase" evidence="2">
    <location>
        <begin position="8"/>
        <end position="225"/>
    </location>
</feature>
<dbReference type="EC" id="3.1.1.31" evidence="3"/>
<name>A0ABW4JKB1_9BACL</name>
<gene>
    <name evidence="3" type="ORF">ACFSB2_12590</name>
</gene>
<sequence length="250" mass="27791">MDTKVYRTSEELGAAAARYAAQILNEAIAEQGYARLTLSTGASQLDTLKALVQMDVDWRKVEMFHLDEYMNLASDHPASFRKYLKEKFTDLLPLAKAHFVNPEGDVAQNILDLTNEIRKAPIDLGLIGVGENAHIAFNDPPADFDTKEAYIVVNLDEACKQQQVSEGWFKTMEEVPRQAISMTAHQIMQCKVIVSCVPYAVKAKAIRSLFEHEVTNQVPATILKTHPHVTLFLDEASASLIDVNSLATSE</sequence>
<dbReference type="Pfam" id="PF01182">
    <property type="entry name" value="Glucosamine_iso"/>
    <property type="match status" value="1"/>
</dbReference>
<dbReference type="Proteomes" id="UP001597079">
    <property type="component" value="Unassembled WGS sequence"/>
</dbReference>
<dbReference type="RefSeq" id="WP_377943412.1">
    <property type="nucleotide sequence ID" value="NZ_JBHUCX010000029.1"/>
</dbReference>
<evidence type="ECO:0000259" key="2">
    <source>
        <dbReference type="Pfam" id="PF01182"/>
    </source>
</evidence>
<keyword evidence="1" id="KW-0119">Carbohydrate metabolism</keyword>
<dbReference type="PANTHER" id="PTHR11280">
    <property type="entry name" value="GLUCOSAMINE-6-PHOSPHATE ISOMERASE"/>
    <property type="match status" value="1"/>
</dbReference>